<dbReference type="EMBL" id="SJJZ01000003">
    <property type="protein sequence ID" value="TCC06289.1"/>
    <property type="molecule type" value="Genomic_DNA"/>
</dbReference>
<evidence type="ECO:0000256" key="4">
    <source>
        <dbReference type="ARBA" id="ARBA00023033"/>
    </source>
</evidence>
<dbReference type="PANTHER" id="PTHR42847">
    <property type="entry name" value="ALKANESULFONATE MONOOXYGENASE"/>
    <property type="match status" value="1"/>
</dbReference>
<dbReference type="GO" id="GO:0008726">
    <property type="term" value="F:alkanesulfonate monooxygenase activity"/>
    <property type="evidence" value="ECO:0007669"/>
    <property type="project" value="TreeGrafter"/>
</dbReference>
<dbReference type="Gene3D" id="3.20.20.30">
    <property type="entry name" value="Luciferase-like domain"/>
    <property type="match status" value="1"/>
</dbReference>
<dbReference type="NCBIfam" id="TIGR03560">
    <property type="entry name" value="F420_Rv1855c"/>
    <property type="match status" value="1"/>
</dbReference>
<keyword evidence="7" id="KW-1185">Reference proteome</keyword>
<keyword evidence="1" id="KW-0285">Flavoprotein</keyword>
<dbReference type="GO" id="GO:0046306">
    <property type="term" value="P:alkanesulfonate catabolic process"/>
    <property type="evidence" value="ECO:0007669"/>
    <property type="project" value="TreeGrafter"/>
</dbReference>
<name>A0A4R0HEY6_9ACTN</name>
<evidence type="ECO:0000313" key="6">
    <source>
        <dbReference type="EMBL" id="TCC06289.1"/>
    </source>
</evidence>
<accession>A0A4R0HEY6</accession>
<proteinExistence type="predicted"/>
<comment type="caution">
    <text evidence="6">The sequence shown here is derived from an EMBL/GenBank/DDBJ whole genome shotgun (WGS) entry which is preliminary data.</text>
</comment>
<dbReference type="AlphaFoldDB" id="A0A4R0HEY6"/>
<keyword evidence="4" id="KW-0503">Monooxygenase</keyword>
<reference evidence="6 7" key="1">
    <citation type="submission" date="2019-02" db="EMBL/GenBank/DDBJ databases">
        <title>Kribbella capetownensis sp. nov. and Kribbella speibonae sp. nov., isolated from soil.</title>
        <authorList>
            <person name="Curtis S.M."/>
            <person name="Norton I."/>
            <person name="Everest G.J."/>
            <person name="Meyers P.R."/>
        </authorList>
    </citation>
    <scope>NUCLEOTIDE SEQUENCE [LARGE SCALE GENOMIC DNA]</scope>
    <source>
        <strain evidence="6 7">KCTC 29219</strain>
    </source>
</reference>
<feature type="domain" description="Luciferase-like" evidence="5">
    <location>
        <begin position="20"/>
        <end position="246"/>
    </location>
</feature>
<evidence type="ECO:0000256" key="1">
    <source>
        <dbReference type="ARBA" id="ARBA00022630"/>
    </source>
</evidence>
<evidence type="ECO:0000256" key="2">
    <source>
        <dbReference type="ARBA" id="ARBA00022643"/>
    </source>
</evidence>
<dbReference type="RefSeq" id="WP_131343628.1">
    <property type="nucleotide sequence ID" value="NZ_SJJZ01000003.1"/>
</dbReference>
<organism evidence="6 7">
    <name type="scientific">Kribbella soli</name>
    <dbReference type="NCBI Taxonomy" id="1124743"/>
    <lineage>
        <taxon>Bacteria</taxon>
        <taxon>Bacillati</taxon>
        <taxon>Actinomycetota</taxon>
        <taxon>Actinomycetes</taxon>
        <taxon>Propionibacteriales</taxon>
        <taxon>Kribbellaceae</taxon>
        <taxon>Kribbella</taxon>
    </lineage>
</organism>
<dbReference type="InterPro" id="IPR011251">
    <property type="entry name" value="Luciferase-like_dom"/>
</dbReference>
<evidence type="ECO:0000313" key="7">
    <source>
        <dbReference type="Proteomes" id="UP000292346"/>
    </source>
</evidence>
<dbReference type="SUPFAM" id="SSF51679">
    <property type="entry name" value="Bacterial luciferase-like"/>
    <property type="match status" value="1"/>
</dbReference>
<sequence length="290" mass="31731">MELGLQIPDFTWPNGAAALGPELAAVARTADQAGFGYVAVMDHFFQIRGVGPAEHDMLEAYTTLGFLAAHTERAKLLTVITGVHYRHPGLLAKAMTTLDVLSGGRAMIGLGAGWNEEESRGLGFPFPPVAERFERLEETLQYLLQMWSDNDGPFNGQHYQAERLMNVPQALSKPHPPIMVGGGGEKKTLRLVAKYAQACNVFNTPDLEHKLDVLKQHCENEGRDYDDITKTVYHLIDTGENGEKTSELIDELGRLHGLGFSAAIGMVPQVPRLDVLERIGSDVIPVTAAF</sequence>
<protein>
    <submittedName>
        <fullName evidence="6">LLM class F420-dependent oxidoreductase</fullName>
    </submittedName>
</protein>
<dbReference type="Pfam" id="PF00296">
    <property type="entry name" value="Bac_luciferase"/>
    <property type="match status" value="1"/>
</dbReference>
<dbReference type="OrthoDB" id="143323at2"/>
<evidence type="ECO:0000256" key="3">
    <source>
        <dbReference type="ARBA" id="ARBA00023002"/>
    </source>
</evidence>
<gene>
    <name evidence="6" type="ORF">E0H45_30655</name>
</gene>
<keyword evidence="3" id="KW-0560">Oxidoreductase</keyword>
<dbReference type="InterPro" id="IPR050172">
    <property type="entry name" value="SsuD_RutA_monooxygenase"/>
</dbReference>
<dbReference type="PANTHER" id="PTHR42847:SF8">
    <property type="entry name" value="CONSERVED PROTEIN"/>
    <property type="match status" value="1"/>
</dbReference>
<dbReference type="InterPro" id="IPR019952">
    <property type="entry name" value="F420_OxRdatse_Rv1855c_pred"/>
</dbReference>
<keyword evidence="2" id="KW-0288">FMN</keyword>
<evidence type="ECO:0000259" key="5">
    <source>
        <dbReference type="Pfam" id="PF00296"/>
    </source>
</evidence>
<dbReference type="InterPro" id="IPR036661">
    <property type="entry name" value="Luciferase-like_sf"/>
</dbReference>
<dbReference type="Proteomes" id="UP000292346">
    <property type="component" value="Unassembled WGS sequence"/>
</dbReference>